<evidence type="ECO:0000259" key="5">
    <source>
        <dbReference type="PROSITE" id="PS50977"/>
    </source>
</evidence>
<keyword evidence="1" id="KW-0805">Transcription regulation</keyword>
<comment type="caution">
    <text evidence="6">The sequence shown here is derived from an EMBL/GenBank/DDBJ whole genome shotgun (WGS) entry which is preliminary data.</text>
</comment>
<accession>S7TER6</accession>
<feature type="DNA-binding region" description="H-T-H motif" evidence="4">
    <location>
        <begin position="37"/>
        <end position="56"/>
    </location>
</feature>
<name>S7TER6_DESML</name>
<keyword evidence="3" id="KW-0804">Transcription</keyword>
<dbReference type="Gene3D" id="1.10.357.10">
    <property type="entry name" value="Tetracycline Repressor, domain 2"/>
    <property type="match status" value="1"/>
</dbReference>
<feature type="domain" description="HTH tetR-type" evidence="5">
    <location>
        <begin position="14"/>
        <end position="74"/>
    </location>
</feature>
<dbReference type="SUPFAM" id="SSF46689">
    <property type="entry name" value="Homeodomain-like"/>
    <property type="match status" value="1"/>
</dbReference>
<gene>
    <name evidence="6" type="ORF">dsmv_3173</name>
</gene>
<dbReference type="Gene3D" id="1.10.10.60">
    <property type="entry name" value="Homeodomain-like"/>
    <property type="match status" value="1"/>
</dbReference>
<evidence type="ECO:0000256" key="1">
    <source>
        <dbReference type="ARBA" id="ARBA00023015"/>
    </source>
</evidence>
<dbReference type="eggNOG" id="COG1309">
    <property type="taxonomic scope" value="Bacteria"/>
</dbReference>
<evidence type="ECO:0000256" key="3">
    <source>
        <dbReference type="ARBA" id="ARBA00023163"/>
    </source>
</evidence>
<dbReference type="PROSITE" id="PS50977">
    <property type="entry name" value="HTH_TETR_2"/>
    <property type="match status" value="1"/>
</dbReference>
<dbReference type="STRING" id="897.B2D07_09945"/>
<dbReference type="PANTHER" id="PTHR47506:SF1">
    <property type="entry name" value="HTH-TYPE TRANSCRIPTIONAL REGULATOR YJDC"/>
    <property type="match status" value="1"/>
</dbReference>
<organism evidence="6 7">
    <name type="scientific">Desulfococcus multivorans DSM 2059</name>
    <dbReference type="NCBI Taxonomy" id="1121405"/>
    <lineage>
        <taxon>Bacteria</taxon>
        <taxon>Pseudomonadati</taxon>
        <taxon>Thermodesulfobacteriota</taxon>
        <taxon>Desulfobacteria</taxon>
        <taxon>Desulfobacterales</taxon>
        <taxon>Desulfococcaceae</taxon>
        <taxon>Desulfococcus</taxon>
    </lineage>
</organism>
<dbReference type="SUPFAM" id="SSF48498">
    <property type="entry name" value="Tetracyclin repressor-like, C-terminal domain"/>
    <property type="match status" value="1"/>
</dbReference>
<dbReference type="InterPro" id="IPR023772">
    <property type="entry name" value="DNA-bd_HTH_TetR-type_CS"/>
</dbReference>
<dbReference type="PANTHER" id="PTHR47506">
    <property type="entry name" value="TRANSCRIPTIONAL REGULATORY PROTEIN"/>
    <property type="match status" value="1"/>
</dbReference>
<dbReference type="InterPro" id="IPR001647">
    <property type="entry name" value="HTH_TetR"/>
</dbReference>
<dbReference type="InterPro" id="IPR009057">
    <property type="entry name" value="Homeodomain-like_sf"/>
</dbReference>
<dbReference type="Pfam" id="PF00440">
    <property type="entry name" value="TetR_N"/>
    <property type="match status" value="1"/>
</dbReference>
<dbReference type="PRINTS" id="PR00455">
    <property type="entry name" value="HTHTETR"/>
</dbReference>
<keyword evidence="7" id="KW-1185">Reference proteome</keyword>
<dbReference type="InterPro" id="IPR036271">
    <property type="entry name" value="Tet_transcr_reg_TetR-rel_C_sf"/>
</dbReference>
<evidence type="ECO:0000256" key="2">
    <source>
        <dbReference type="ARBA" id="ARBA00023125"/>
    </source>
</evidence>
<sequence length="207" mass="23825">MISIRLLSVEEEIMTKKEAILVAGTKLFARKGFNGTSMAELAEMTDIAGATIFYHFSNKEELFLAVLEKTKDGLLKAFDDYFNEKIFESGLEMVEGVVSFFLYMAGLREEWFMLLHRNHPYRLAEVNPVCRRHLEVIYNCFVDIFERAIRRGKADGSIREVSSHKTALILLAMVDGVVRFKTYQLYNAGALYNNLIELCRNMLKKQT</sequence>
<dbReference type="AlphaFoldDB" id="S7TER6"/>
<protein>
    <submittedName>
        <fullName evidence="6">Transcriptional regulator, TetR family</fullName>
    </submittedName>
</protein>
<evidence type="ECO:0000256" key="4">
    <source>
        <dbReference type="PROSITE-ProRule" id="PRU00335"/>
    </source>
</evidence>
<dbReference type="PATRIC" id="fig|1121405.3.peg.3644"/>
<keyword evidence="2 4" id="KW-0238">DNA-binding</keyword>
<dbReference type="GO" id="GO:0003677">
    <property type="term" value="F:DNA binding"/>
    <property type="evidence" value="ECO:0007669"/>
    <property type="project" value="UniProtKB-UniRule"/>
</dbReference>
<proteinExistence type="predicted"/>
<dbReference type="EMBL" id="ATHJ01000109">
    <property type="protein sequence ID" value="EPR35181.1"/>
    <property type="molecule type" value="Genomic_DNA"/>
</dbReference>
<evidence type="ECO:0000313" key="6">
    <source>
        <dbReference type="EMBL" id="EPR35181.1"/>
    </source>
</evidence>
<dbReference type="PROSITE" id="PS01081">
    <property type="entry name" value="HTH_TETR_1"/>
    <property type="match status" value="1"/>
</dbReference>
<dbReference type="Proteomes" id="UP000014977">
    <property type="component" value="Unassembled WGS sequence"/>
</dbReference>
<evidence type="ECO:0000313" key="7">
    <source>
        <dbReference type="Proteomes" id="UP000014977"/>
    </source>
</evidence>
<reference evidence="6 7" key="1">
    <citation type="journal article" date="2013" name="Genome Announc.">
        <title>Draft genome sequences for three mercury-methylating, sulfate-reducing bacteria.</title>
        <authorList>
            <person name="Brown S.D."/>
            <person name="Hurt R.A.Jr."/>
            <person name="Gilmour C.C."/>
            <person name="Elias D.A."/>
        </authorList>
    </citation>
    <scope>NUCLEOTIDE SEQUENCE [LARGE SCALE GENOMIC DNA]</scope>
    <source>
        <strain evidence="6 7">DSM 2059</strain>
    </source>
</reference>